<dbReference type="AlphaFoldDB" id="A0ABD3GP59"/>
<accession>A0ABD3GP59</accession>
<evidence type="ECO:0000259" key="2">
    <source>
        <dbReference type="PROSITE" id="PS50234"/>
    </source>
</evidence>
<comment type="caution">
    <text evidence="3">The sequence shown here is derived from an EMBL/GenBank/DDBJ whole genome shotgun (WGS) entry which is preliminary data.</text>
</comment>
<feature type="domain" description="VWFA" evidence="2">
    <location>
        <begin position="215"/>
        <end position="408"/>
    </location>
</feature>
<protein>
    <recommendedName>
        <fullName evidence="2">VWFA domain-containing protein</fullName>
    </recommendedName>
</protein>
<dbReference type="InterPro" id="IPR036465">
    <property type="entry name" value="vWFA_dom_sf"/>
</dbReference>
<evidence type="ECO:0000313" key="4">
    <source>
        <dbReference type="Proteomes" id="UP001633002"/>
    </source>
</evidence>
<dbReference type="Proteomes" id="UP001633002">
    <property type="component" value="Unassembled WGS sequence"/>
</dbReference>
<name>A0ABD3GP59_9MARC</name>
<reference evidence="3 4" key="1">
    <citation type="submission" date="2024-09" db="EMBL/GenBank/DDBJ databases">
        <title>Chromosome-scale assembly of Riccia sorocarpa.</title>
        <authorList>
            <person name="Paukszto L."/>
        </authorList>
    </citation>
    <scope>NUCLEOTIDE SEQUENCE [LARGE SCALE GENOMIC DNA]</scope>
    <source>
        <strain evidence="3">LP-2024</strain>
        <tissue evidence="3">Aerial parts of the thallus</tissue>
    </source>
</reference>
<sequence length="645" mass="71966">MVRSRNRYYSNLTTVVGLGVILLGLIAGPLDSHAQLQAPAQSPQVEGNRGDAYLKMMEDAVVKLASSVTETFNSAFCVDLWYLDYCDHAQNGQCNEYLQDIGCPSLRVSMLKSSVAYPRNDPTSIYTLDPAQARTICRTTKLDPVFRKLFHQSQYYAVYYVGFLMVRVGASLEGSHELSVLFWFQEQEGQADKTCSSYDARRRPWYSAAISNNTHLVILLDTRKEPLGPEYTEQSNTLDVFKDYASKLLDTVYYGDLVNAVTFSSKAQALEPRSIEVLFNESDPQRHVELESLRTKLTQALLDTGDSQSMLSNLTAGLQEALRLFDRAANMKNIIVFTSGDISYDDLSLNVTLKQLSDNLIRLFIFSLNSKGDNLDRVAAGATGFHIRLNSPVSQNPLYRMYAYFSYVAVLHNKSRTTNPPFWTPSYQDYYDTGEIISVIYPTFTRDEPSKFLGVAAIDILYNEIEDILSDFRGALENREESTPDVRVIGADLFNSIQLPNFDDASVESCNESLTEKAFCEGNTPRKGQNFLDRTCCRGCGGNADSHRWKTIVIVVGAAVGGLVFVTVGLALLKHFCWDPNRITLDASGTESDITSSGSYTQTGINLVAERSLLKETQKRTKVIPSEVRHTSQRFAAGTVELTSH</sequence>
<dbReference type="PROSITE" id="PS50234">
    <property type="entry name" value="VWFA"/>
    <property type="match status" value="1"/>
</dbReference>
<dbReference type="PANTHER" id="PTHR10166">
    <property type="entry name" value="VOLTAGE-DEPENDENT CALCIUM CHANNEL SUBUNIT ALPHA-2/DELTA-RELATED"/>
    <property type="match status" value="1"/>
</dbReference>
<keyword evidence="1" id="KW-1133">Transmembrane helix</keyword>
<evidence type="ECO:0000313" key="3">
    <source>
        <dbReference type="EMBL" id="KAL3678949.1"/>
    </source>
</evidence>
<dbReference type="EMBL" id="JBJQOH010000007">
    <property type="protein sequence ID" value="KAL3678949.1"/>
    <property type="molecule type" value="Genomic_DNA"/>
</dbReference>
<evidence type="ECO:0000256" key="1">
    <source>
        <dbReference type="SAM" id="Phobius"/>
    </source>
</evidence>
<dbReference type="PANTHER" id="PTHR10166:SF37">
    <property type="entry name" value="STOLID, ISOFORM H"/>
    <property type="match status" value="1"/>
</dbReference>
<proteinExistence type="predicted"/>
<keyword evidence="1" id="KW-0472">Membrane</keyword>
<keyword evidence="1" id="KW-0812">Transmembrane</keyword>
<keyword evidence="4" id="KW-1185">Reference proteome</keyword>
<dbReference type="InterPro" id="IPR002035">
    <property type="entry name" value="VWF_A"/>
</dbReference>
<dbReference type="InterPro" id="IPR051173">
    <property type="entry name" value="Ca_channel_alpha-2/delta"/>
</dbReference>
<gene>
    <name evidence="3" type="ORF">R1sor_021905</name>
</gene>
<feature type="transmembrane region" description="Helical" evidence="1">
    <location>
        <begin position="552"/>
        <end position="573"/>
    </location>
</feature>
<dbReference type="CDD" id="cd00198">
    <property type="entry name" value="vWFA"/>
    <property type="match status" value="1"/>
</dbReference>
<dbReference type="SUPFAM" id="SSF53300">
    <property type="entry name" value="vWA-like"/>
    <property type="match status" value="1"/>
</dbReference>
<dbReference type="Gene3D" id="3.40.50.410">
    <property type="entry name" value="von Willebrand factor, type A domain"/>
    <property type="match status" value="1"/>
</dbReference>
<organism evidence="3 4">
    <name type="scientific">Riccia sorocarpa</name>
    <dbReference type="NCBI Taxonomy" id="122646"/>
    <lineage>
        <taxon>Eukaryota</taxon>
        <taxon>Viridiplantae</taxon>
        <taxon>Streptophyta</taxon>
        <taxon>Embryophyta</taxon>
        <taxon>Marchantiophyta</taxon>
        <taxon>Marchantiopsida</taxon>
        <taxon>Marchantiidae</taxon>
        <taxon>Marchantiales</taxon>
        <taxon>Ricciaceae</taxon>
        <taxon>Riccia</taxon>
    </lineage>
</organism>